<accession>A0A5C6LUS0</accession>
<evidence type="ECO:0000313" key="5">
    <source>
        <dbReference type="EMBL" id="TWW00347.1"/>
    </source>
</evidence>
<dbReference type="EMBL" id="VOHS01000009">
    <property type="protein sequence ID" value="TWW00347.1"/>
    <property type="molecule type" value="Genomic_DNA"/>
</dbReference>
<sequence>MSQENNITPLVSIVTVNYNTTAVTCELLHSISSNSYRNVEVIVVDNASKEDPTEALQAAYPAVKVIRSATNKGFAGGNNLGIVAATGEYIFLVNNDTEFTDGLIEGLQEVFQSHPDAGMVSPKFHYYFHKGTIEYAGYQSVDVFTGRNSMIGCKEADQGQYDQVSATNYAHGGGMMTTAAVLKEVGLMPEVYFLYYEEFDWCEQFKRKGYKIYYQYKSLIYHKESMSTGKNSPLKTYYLTRNRILFMRRNVALPNRIIFLLYLTLFTIPKNTLQFLLKREKEHLKAFWKGIMWNVKHRQLNLLPCVA</sequence>
<comment type="similarity">
    <text evidence="1">Belongs to the glycosyltransferase 2 family.</text>
</comment>
<dbReference type="InterPro" id="IPR029044">
    <property type="entry name" value="Nucleotide-diphossugar_trans"/>
</dbReference>
<dbReference type="Pfam" id="PF00535">
    <property type="entry name" value="Glycos_transf_2"/>
    <property type="match status" value="1"/>
</dbReference>
<evidence type="ECO:0000256" key="2">
    <source>
        <dbReference type="ARBA" id="ARBA00022676"/>
    </source>
</evidence>
<dbReference type="CDD" id="cd04186">
    <property type="entry name" value="GT_2_like_c"/>
    <property type="match status" value="1"/>
</dbReference>
<dbReference type="InterPro" id="IPR001173">
    <property type="entry name" value="Glyco_trans_2-like"/>
</dbReference>
<evidence type="ECO:0000256" key="3">
    <source>
        <dbReference type="ARBA" id="ARBA00022679"/>
    </source>
</evidence>
<dbReference type="PANTHER" id="PTHR43179:SF12">
    <property type="entry name" value="GALACTOFURANOSYLTRANSFERASE GLFT2"/>
    <property type="match status" value="1"/>
</dbReference>
<reference evidence="5 6" key="1">
    <citation type="submission" date="2019-08" db="EMBL/GenBank/DDBJ databases">
        <title>Whole genome sequencing of chitin degrading bacteria Chitinophaga pinensis YS16.</title>
        <authorList>
            <person name="Singh R.P."/>
            <person name="Manchanda G."/>
            <person name="Maurya I.K."/>
            <person name="Joshi N.K."/>
            <person name="Srivastava A.K."/>
        </authorList>
    </citation>
    <scope>NUCLEOTIDE SEQUENCE [LARGE SCALE GENOMIC DNA]</scope>
    <source>
        <strain evidence="5 6">YS-16</strain>
    </source>
</reference>
<evidence type="ECO:0000313" key="6">
    <source>
        <dbReference type="Proteomes" id="UP000318815"/>
    </source>
</evidence>
<dbReference type="AlphaFoldDB" id="A0A5C6LUS0"/>
<proteinExistence type="inferred from homology"/>
<evidence type="ECO:0000259" key="4">
    <source>
        <dbReference type="Pfam" id="PF00535"/>
    </source>
</evidence>
<feature type="domain" description="Glycosyltransferase 2-like" evidence="4">
    <location>
        <begin position="12"/>
        <end position="139"/>
    </location>
</feature>
<keyword evidence="3 5" id="KW-0808">Transferase</keyword>
<dbReference type="Proteomes" id="UP000318815">
    <property type="component" value="Unassembled WGS sequence"/>
</dbReference>
<dbReference type="PANTHER" id="PTHR43179">
    <property type="entry name" value="RHAMNOSYLTRANSFERASE WBBL"/>
    <property type="match status" value="1"/>
</dbReference>
<dbReference type="Gene3D" id="3.90.550.10">
    <property type="entry name" value="Spore Coat Polysaccharide Biosynthesis Protein SpsA, Chain A"/>
    <property type="match status" value="1"/>
</dbReference>
<dbReference type="RefSeq" id="WP_146305289.1">
    <property type="nucleotide sequence ID" value="NZ_VOHS01000009.1"/>
</dbReference>
<keyword evidence="6" id="KW-1185">Reference proteome</keyword>
<comment type="caution">
    <text evidence="5">The sequence shown here is derived from an EMBL/GenBank/DDBJ whole genome shotgun (WGS) entry which is preliminary data.</text>
</comment>
<protein>
    <submittedName>
        <fullName evidence="5">Glycosyltransferase family 2 protein</fullName>
    </submittedName>
</protein>
<gene>
    <name evidence="5" type="ORF">FEF09_11750</name>
</gene>
<dbReference type="GO" id="GO:0016757">
    <property type="term" value="F:glycosyltransferase activity"/>
    <property type="evidence" value="ECO:0007669"/>
    <property type="project" value="UniProtKB-KW"/>
</dbReference>
<keyword evidence="2" id="KW-0328">Glycosyltransferase</keyword>
<name>A0A5C6LUS0_9BACT</name>
<dbReference type="OrthoDB" id="9771846at2"/>
<dbReference type="SUPFAM" id="SSF53448">
    <property type="entry name" value="Nucleotide-diphospho-sugar transferases"/>
    <property type="match status" value="1"/>
</dbReference>
<evidence type="ECO:0000256" key="1">
    <source>
        <dbReference type="ARBA" id="ARBA00006739"/>
    </source>
</evidence>
<organism evidence="5 6">
    <name type="scientific">Chitinophaga pinensis</name>
    <dbReference type="NCBI Taxonomy" id="79329"/>
    <lineage>
        <taxon>Bacteria</taxon>
        <taxon>Pseudomonadati</taxon>
        <taxon>Bacteroidota</taxon>
        <taxon>Chitinophagia</taxon>
        <taxon>Chitinophagales</taxon>
        <taxon>Chitinophagaceae</taxon>
        <taxon>Chitinophaga</taxon>
    </lineage>
</organism>